<keyword evidence="5" id="KW-0049">Antioxidant</keyword>
<proteinExistence type="predicted"/>
<dbReference type="EMBL" id="CP072648">
    <property type="protein sequence ID" value="QUW03887.1"/>
    <property type="molecule type" value="Genomic_DNA"/>
</dbReference>
<dbReference type="InterPro" id="IPR013766">
    <property type="entry name" value="Thioredoxin_domain"/>
</dbReference>
<evidence type="ECO:0000313" key="11">
    <source>
        <dbReference type="EMBL" id="QUW03887.1"/>
    </source>
</evidence>
<dbReference type="Pfam" id="PF00578">
    <property type="entry name" value="AhpC-TSA"/>
    <property type="match status" value="1"/>
</dbReference>
<evidence type="ECO:0000256" key="2">
    <source>
        <dbReference type="ARBA" id="ARBA00013021"/>
    </source>
</evidence>
<dbReference type="EC" id="1.11.1.26" evidence="2"/>
<protein>
    <recommendedName>
        <fullName evidence="3">Alkyl hydroperoxide reductase C</fullName>
        <ecNumber evidence="2">1.11.1.26</ecNumber>
    </recommendedName>
    <alternativeName>
        <fullName evidence="8">Peroxiredoxin</fullName>
    </alternativeName>
</protein>
<accession>A0ABX8BBV3</accession>
<evidence type="ECO:0000256" key="8">
    <source>
        <dbReference type="ARBA" id="ARBA00032077"/>
    </source>
</evidence>
<organism evidence="11 12">
    <name type="scientific">Chloracidobacterium validum</name>
    <dbReference type="NCBI Taxonomy" id="2821543"/>
    <lineage>
        <taxon>Bacteria</taxon>
        <taxon>Pseudomonadati</taxon>
        <taxon>Acidobacteriota</taxon>
        <taxon>Terriglobia</taxon>
        <taxon>Terriglobales</taxon>
        <taxon>Acidobacteriaceae</taxon>
        <taxon>Chloracidobacterium</taxon>
    </lineage>
</organism>
<dbReference type="InterPro" id="IPR000866">
    <property type="entry name" value="AhpC/TSA"/>
</dbReference>
<gene>
    <name evidence="11" type="ORF">J8C06_05525</name>
</gene>
<evidence type="ECO:0000256" key="6">
    <source>
        <dbReference type="ARBA" id="ARBA00023002"/>
    </source>
</evidence>
<evidence type="ECO:0000256" key="4">
    <source>
        <dbReference type="ARBA" id="ARBA00022559"/>
    </source>
</evidence>
<dbReference type="InterPro" id="IPR050217">
    <property type="entry name" value="Peroxiredoxin"/>
</dbReference>
<keyword evidence="6" id="KW-0560">Oxidoreductase</keyword>
<dbReference type="CDD" id="cd03015">
    <property type="entry name" value="PRX_Typ2cys"/>
    <property type="match status" value="1"/>
</dbReference>
<keyword evidence="4" id="KW-0575">Peroxidase</keyword>
<dbReference type="PIRSF" id="PIRSF000239">
    <property type="entry name" value="AHPC"/>
    <property type="match status" value="1"/>
</dbReference>
<keyword evidence="12" id="KW-1185">Reference proteome</keyword>
<reference evidence="11 12" key="1">
    <citation type="submission" date="2021-03" db="EMBL/GenBank/DDBJ databases">
        <title>Genomic and phenotypic characterization of Chloracidobacterium isolates provides evidence for multiple species.</title>
        <authorList>
            <person name="Saini M.K."/>
            <person name="Costas A.M.G."/>
            <person name="Tank M."/>
            <person name="Bryant D.A."/>
        </authorList>
    </citation>
    <scope>NUCLEOTIDE SEQUENCE [LARGE SCALE GENOMIC DNA]</scope>
    <source>
        <strain evidence="11 12">BV2-C</strain>
    </source>
</reference>
<dbReference type="PANTHER" id="PTHR10681:SF121">
    <property type="entry name" value="ALKYL HYDROPEROXIDE REDUCTASE C"/>
    <property type="match status" value="1"/>
</dbReference>
<evidence type="ECO:0000256" key="1">
    <source>
        <dbReference type="ARBA" id="ARBA00011654"/>
    </source>
</evidence>
<dbReference type="InterPro" id="IPR036249">
    <property type="entry name" value="Thioredoxin-like_sf"/>
</dbReference>
<feature type="domain" description="Thioredoxin" evidence="10">
    <location>
        <begin position="2"/>
        <end position="162"/>
    </location>
</feature>
<dbReference type="RefSeq" id="WP_211429777.1">
    <property type="nucleotide sequence ID" value="NZ_CP072648.1"/>
</dbReference>
<evidence type="ECO:0000256" key="3">
    <source>
        <dbReference type="ARBA" id="ARBA00017462"/>
    </source>
</evidence>
<evidence type="ECO:0000313" key="12">
    <source>
        <dbReference type="Proteomes" id="UP000676506"/>
    </source>
</evidence>
<evidence type="ECO:0000256" key="9">
    <source>
        <dbReference type="ARBA" id="ARBA00047572"/>
    </source>
</evidence>
<dbReference type="InterPro" id="IPR024706">
    <property type="entry name" value="Peroxiredoxin_AhpC-typ"/>
</dbReference>
<dbReference type="PANTHER" id="PTHR10681">
    <property type="entry name" value="THIOREDOXIN PEROXIDASE"/>
    <property type="match status" value="1"/>
</dbReference>
<dbReference type="SUPFAM" id="SSF52833">
    <property type="entry name" value="Thioredoxin-like"/>
    <property type="match status" value="1"/>
</dbReference>
<dbReference type="Proteomes" id="UP000676506">
    <property type="component" value="Chromosome 1"/>
</dbReference>
<dbReference type="Gene3D" id="3.40.30.10">
    <property type="entry name" value="Glutaredoxin"/>
    <property type="match status" value="1"/>
</dbReference>
<sequence>MLQVGQPAPSFDMASTKDLTTLKERVKLEDYRGKWLVLFFYPLDFTFVCPTEVTGFSDRLEEFHALNAEVIAVSTDSVFSHKAWIETPREKNGVAGLKYPLGSDITKEVSRNYGVLIENEGIALRGLFIIDPEGILQYQVVHSLNIGRSVDEVLRVLQGLQSGGRCPVNWKPGQENI</sequence>
<evidence type="ECO:0000259" key="10">
    <source>
        <dbReference type="PROSITE" id="PS51352"/>
    </source>
</evidence>
<evidence type="ECO:0000256" key="5">
    <source>
        <dbReference type="ARBA" id="ARBA00022862"/>
    </source>
</evidence>
<name>A0ABX8BBV3_9BACT</name>
<comment type="subunit">
    <text evidence="1">Homodimer; disulfide-linked, upon oxidation. 5 homodimers assemble to form a ring-like decamer.</text>
</comment>
<evidence type="ECO:0000256" key="7">
    <source>
        <dbReference type="ARBA" id="ARBA00023284"/>
    </source>
</evidence>
<comment type="catalytic activity">
    <reaction evidence="9">
        <text>a hydroperoxide + NADH + H(+) = an alcohol + NAD(+) + H2O</text>
        <dbReference type="Rhea" id="RHEA:62628"/>
        <dbReference type="ChEBI" id="CHEBI:15377"/>
        <dbReference type="ChEBI" id="CHEBI:15378"/>
        <dbReference type="ChEBI" id="CHEBI:30879"/>
        <dbReference type="ChEBI" id="CHEBI:35924"/>
        <dbReference type="ChEBI" id="CHEBI:57540"/>
        <dbReference type="ChEBI" id="CHEBI:57945"/>
        <dbReference type="EC" id="1.11.1.26"/>
    </reaction>
</comment>
<dbReference type="PROSITE" id="PS51352">
    <property type="entry name" value="THIOREDOXIN_2"/>
    <property type="match status" value="1"/>
</dbReference>
<keyword evidence="7" id="KW-0676">Redox-active center</keyword>